<keyword evidence="9" id="KW-0325">Glycoprotein</keyword>
<name>A0A5A9N8Z6_9TELE</name>
<sequence length="643" mass="73425">MNLSNFLLMSILLRIAYGFTVKGPSGPLVVPLGGSVLLPCSVDSLLSLKDLEVEWKRSDSQTLIHLYQDGDIRPEVQNEDYHDRAHFFTEDIKHGNFSLLLKNVRQEDEGQYTCTVHSGQESGETVVEIKDVERLIVSGSDQSLSVYVGEDVTLNCSVDSHIPAEEVSWKKRVNDEHILVLLYQNKDTQPEASDVQYRNRVEFFRDEIHRGNFSLRLKRVRTEDKGEYMCQVFAGRFSDNTTVTLGQLGFSSLHIMVLILCISACGSALLFCSLIYCRSKHKDAVIHLQMLLILCPNIIMFFAFVFWGVSDGFLNETVTCCALFFLRPLMLLWTVPKANELSGKTGHWVRYGFRLEYIIFTIVVFSVLYKNVVNRLLHYSAFERGMITTLFAIVPIMCGIIIIYILTAMIPRLTLNIMAFISFDILPPLQLILLFYAFGIAKGTFLIAGVLPVIVIVARFDWSYICGKEGLRCSRLVMGTGWIIFTLLMNVILALLYIMALENENDRAGWICLIVFLQVLWSFNNFRRSFNHWDTRSNSIVFVFGTVGVVLINAVALMTELILKTVNGERSLWDLRITVFSSESLTVICLLFLQLFDTSEESSRSKKLRRQSSFTQNYYNRHTCHQNHNTQQNPTEEHETLSV</sequence>
<dbReference type="PANTHER" id="PTHR25466">
    <property type="entry name" value="T-LYMPHOCYTE ACTIVATION ANTIGEN"/>
    <property type="match status" value="1"/>
</dbReference>
<dbReference type="SUPFAM" id="SSF48726">
    <property type="entry name" value="Immunoglobulin"/>
    <property type="match status" value="2"/>
</dbReference>
<gene>
    <name evidence="14" type="ORF">E1301_Tti022523</name>
</gene>
<dbReference type="Proteomes" id="UP000324632">
    <property type="component" value="Chromosome 21"/>
</dbReference>
<keyword evidence="15" id="KW-1185">Reference proteome</keyword>
<feature type="domain" description="Ig-like" evidence="13">
    <location>
        <begin position="33"/>
        <end position="130"/>
    </location>
</feature>
<feature type="signal peptide" evidence="12">
    <location>
        <begin position="1"/>
        <end position="18"/>
    </location>
</feature>
<feature type="transmembrane region" description="Helical" evidence="11">
    <location>
        <begin position="476"/>
        <end position="501"/>
    </location>
</feature>
<evidence type="ECO:0000256" key="12">
    <source>
        <dbReference type="SAM" id="SignalP"/>
    </source>
</evidence>
<dbReference type="InterPro" id="IPR013106">
    <property type="entry name" value="Ig_V-set"/>
</dbReference>
<dbReference type="InterPro" id="IPR003599">
    <property type="entry name" value="Ig_sub"/>
</dbReference>
<keyword evidence="8" id="KW-0675">Receptor</keyword>
<feature type="transmembrane region" description="Helical" evidence="11">
    <location>
        <begin position="253"/>
        <end position="276"/>
    </location>
</feature>
<dbReference type="InterPro" id="IPR036179">
    <property type="entry name" value="Ig-like_dom_sf"/>
</dbReference>
<dbReference type="GO" id="GO:0042130">
    <property type="term" value="P:negative regulation of T cell proliferation"/>
    <property type="evidence" value="ECO:0007669"/>
    <property type="project" value="TreeGrafter"/>
</dbReference>
<dbReference type="GO" id="GO:0007166">
    <property type="term" value="P:cell surface receptor signaling pathway"/>
    <property type="evidence" value="ECO:0007669"/>
    <property type="project" value="TreeGrafter"/>
</dbReference>
<dbReference type="GO" id="GO:0071222">
    <property type="term" value="P:cellular response to lipopolysaccharide"/>
    <property type="evidence" value="ECO:0007669"/>
    <property type="project" value="TreeGrafter"/>
</dbReference>
<dbReference type="InterPro" id="IPR003598">
    <property type="entry name" value="Ig_sub2"/>
</dbReference>
<dbReference type="Gene3D" id="2.60.40.10">
    <property type="entry name" value="Immunoglobulins"/>
    <property type="match status" value="2"/>
</dbReference>
<dbReference type="GO" id="GO:0006955">
    <property type="term" value="P:immune response"/>
    <property type="evidence" value="ECO:0007669"/>
    <property type="project" value="TreeGrafter"/>
</dbReference>
<protein>
    <submittedName>
        <fullName evidence="14">Butyrophilin subfamily 1 member A1</fullName>
    </submittedName>
</protein>
<feature type="transmembrane region" description="Helical" evidence="11">
    <location>
        <begin position="385"/>
        <end position="406"/>
    </location>
</feature>
<reference evidence="14 15" key="1">
    <citation type="journal article" date="2019" name="Mol. Ecol. Resour.">
        <title>Chromosome-level genome assembly of Triplophysa tibetana, a fish adapted to the harsh high-altitude environment of the Tibetan Plateau.</title>
        <authorList>
            <person name="Yang X."/>
            <person name="Liu H."/>
            <person name="Ma Z."/>
            <person name="Zou Y."/>
            <person name="Zou M."/>
            <person name="Mao Y."/>
            <person name="Li X."/>
            <person name="Wang H."/>
            <person name="Chen T."/>
            <person name="Wang W."/>
            <person name="Yang R."/>
        </authorList>
    </citation>
    <scope>NUCLEOTIDE SEQUENCE [LARGE SCALE GENOMIC DNA]</scope>
    <source>
        <strain evidence="14">TTIB1903HZAU</strain>
        <tissue evidence="14">Muscle</tissue>
    </source>
</reference>
<feature type="transmembrane region" description="Helical" evidence="11">
    <location>
        <begin position="538"/>
        <end position="557"/>
    </location>
</feature>
<evidence type="ECO:0000256" key="7">
    <source>
        <dbReference type="ARBA" id="ARBA00023157"/>
    </source>
</evidence>
<evidence type="ECO:0000256" key="10">
    <source>
        <dbReference type="ARBA" id="ARBA00023319"/>
    </source>
</evidence>
<evidence type="ECO:0000256" key="6">
    <source>
        <dbReference type="ARBA" id="ARBA00023136"/>
    </source>
</evidence>
<proteinExistence type="predicted"/>
<dbReference type="Pfam" id="PF07686">
    <property type="entry name" value="V-set"/>
    <property type="match status" value="2"/>
</dbReference>
<dbReference type="PANTHER" id="PTHR25466:SF14">
    <property type="entry name" value="BUTYROPHILIN SUBFAMILY 2 MEMBER A2-LIKE-RELATED"/>
    <property type="match status" value="1"/>
</dbReference>
<dbReference type="GO" id="GO:0009897">
    <property type="term" value="C:external side of plasma membrane"/>
    <property type="evidence" value="ECO:0007669"/>
    <property type="project" value="TreeGrafter"/>
</dbReference>
<evidence type="ECO:0000256" key="4">
    <source>
        <dbReference type="ARBA" id="ARBA00022729"/>
    </source>
</evidence>
<dbReference type="SMART" id="SM00406">
    <property type="entry name" value="IGv"/>
    <property type="match status" value="2"/>
</dbReference>
<dbReference type="AlphaFoldDB" id="A0A5A9N8Z6"/>
<dbReference type="InterPro" id="IPR013783">
    <property type="entry name" value="Ig-like_fold"/>
</dbReference>
<feature type="domain" description="Ig-like" evidence="13">
    <location>
        <begin position="133"/>
        <end position="244"/>
    </location>
</feature>
<evidence type="ECO:0000256" key="3">
    <source>
        <dbReference type="ARBA" id="ARBA00022692"/>
    </source>
</evidence>
<evidence type="ECO:0000256" key="9">
    <source>
        <dbReference type="ARBA" id="ARBA00023180"/>
    </source>
</evidence>
<accession>A0A5A9N8Z6</accession>
<dbReference type="GO" id="GO:0042102">
    <property type="term" value="P:positive regulation of T cell proliferation"/>
    <property type="evidence" value="ECO:0007669"/>
    <property type="project" value="TreeGrafter"/>
</dbReference>
<evidence type="ECO:0000256" key="8">
    <source>
        <dbReference type="ARBA" id="ARBA00023170"/>
    </source>
</evidence>
<comment type="subcellular location">
    <subcellularLocation>
        <location evidence="1">Cell membrane</location>
        <topology evidence="1">Single-pass type I membrane protein</topology>
    </subcellularLocation>
</comment>
<dbReference type="SMART" id="SM00409">
    <property type="entry name" value="IG"/>
    <property type="match status" value="2"/>
</dbReference>
<keyword evidence="7" id="KW-1015">Disulfide bond</keyword>
<feature type="transmembrane region" description="Helical" evidence="11">
    <location>
        <begin position="444"/>
        <end position="464"/>
    </location>
</feature>
<dbReference type="EMBL" id="SOYY01000021">
    <property type="protein sequence ID" value="KAA0706190.1"/>
    <property type="molecule type" value="Genomic_DNA"/>
</dbReference>
<dbReference type="GO" id="GO:0031295">
    <property type="term" value="P:T cell costimulation"/>
    <property type="evidence" value="ECO:0007669"/>
    <property type="project" value="TreeGrafter"/>
</dbReference>
<dbReference type="InterPro" id="IPR051713">
    <property type="entry name" value="T-cell_Activation_Regulation"/>
</dbReference>
<feature type="transmembrane region" description="Helical" evidence="11">
    <location>
        <begin position="507"/>
        <end position="526"/>
    </location>
</feature>
<evidence type="ECO:0000256" key="11">
    <source>
        <dbReference type="SAM" id="Phobius"/>
    </source>
</evidence>
<feature type="chain" id="PRO_5022685062" evidence="12">
    <location>
        <begin position="19"/>
        <end position="643"/>
    </location>
</feature>
<evidence type="ECO:0000256" key="5">
    <source>
        <dbReference type="ARBA" id="ARBA00022989"/>
    </source>
</evidence>
<keyword evidence="10" id="KW-0393">Immunoglobulin domain</keyword>
<keyword evidence="6 11" id="KW-0472">Membrane</keyword>
<keyword evidence="4 12" id="KW-0732">Signal</keyword>
<organism evidence="14 15">
    <name type="scientific">Triplophysa tibetana</name>
    <dbReference type="NCBI Taxonomy" id="1572043"/>
    <lineage>
        <taxon>Eukaryota</taxon>
        <taxon>Metazoa</taxon>
        <taxon>Chordata</taxon>
        <taxon>Craniata</taxon>
        <taxon>Vertebrata</taxon>
        <taxon>Euteleostomi</taxon>
        <taxon>Actinopterygii</taxon>
        <taxon>Neopterygii</taxon>
        <taxon>Teleostei</taxon>
        <taxon>Ostariophysi</taxon>
        <taxon>Cypriniformes</taxon>
        <taxon>Nemacheilidae</taxon>
        <taxon>Triplophysa</taxon>
    </lineage>
</organism>
<dbReference type="SMART" id="SM00408">
    <property type="entry name" value="IGc2"/>
    <property type="match status" value="2"/>
</dbReference>
<evidence type="ECO:0000313" key="15">
    <source>
        <dbReference type="Proteomes" id="UP000324632"/>
    </source>
</evidence>
<evidence type="ECO:0000313" key="14">
    <source>
        <dbReference type="EMBL" id="KAA0706190.1"/>
    </source>
</evidence>
<evidence type="ECO:0000256" key="1">
    <source>
        <dbReference type="ARBA" id="ARBA00004251"/>
    </source>
</evidence>
<evidence type="ECO:0000259" key="13">
    <source>
        <dbReference type="PROSITE" id="PS50835"/>
    </source>
</evidence>
<dbReference type="FunFam" id="2.60.40.10:FF:000142">
    <property type="entry name" value="V-set domain-containing T-cell activation inhibitor 1"/>
    <property type="match status" value="2"/>
</dbReference>
<comment type="caution">
    <text evidence="14">The sequence shown here is derived from an EMBL/GenBank/DDBJ whole genome shotgun (WGS) entry which is preliminary data.</text>
</comment>
<dbReference type="PROSITE" id="PS50835">
    <property type="entry name" value="IG_LIKE"/>
    <property type="match status" value="2"/>
</dbReference>
<evidence type="ECO:0000256" key="2">
    <source>
        <dbReference type="ARBA" id="ARBA00022475"/>
    </source>
</evidence>
<feature type="transmembrane region" description="Helical" evidence="11">
    <location>
        <begin position="577"/>
        <end position="596"/>
    </location>
</feature>
<keyword evidence="3 11" id="KW-0812">Transmembrane</keyword>
<feature type="transmembrane region" description="Helical" evidence="11">
    <location>
        <begin position="355"/>
        <end position="373"/>
    </location>
</feature>
<feature type="transmembrane region" description="Helical" evidence="11">
    <location>
        <begin position="288"/>
        <end position="307"/>
    </location>
</feature>
<keyword evidence="2" id="KW-1003">Cell membrane</keyword>
<keyword evidence="5 11" id="KW-1133">Transmembrane helix</keyword>
<dbReference type="InterPro" id="IPR007110">
    <property type="entry name" value="Ig-like_dom"/>
</dbReference>